<comment type="caution">
    <text evidence="2">The sequence shown here is derived from an EMBL/GenBank/DDBJ whole genome shotgun (WGS) entry which is preliminary data.</text>
</comment>
<dbReference type="SUPFAM" id="SSF46785">
    <property type="entry name" value="Winged helix' DNA-binding domain"/>
    <property type="match status" value="1"/>
</dbReference>
<dbReference type="EMBL" id="WMIE01000006">
    <property type="protein sequence ID" value="MTH78405.1"/>
    <property type="molecule type" value="Genomic_DNA"/>
</dbReference>
<keyword evidence="3" id="KW-1185">Reference proteome</keyword>
<dbReference type="InterPro" id="IPR036390">
    <property type="entry name" value="WH_DNA-bd_sf"/>
</dbReference>
<dbReference type="Proteomes" id="UP000478183">
    <property type="component" value="Unassembled WGS sequence"/>
</dbReference>
<dbReference type="InterPro" id="IPR000944">
    <property type="entry name" value="Tscrpt_reg_Rrf2"/>
</dbReference>
<gene>
    <name evidence="2" type="ORF">GL286_11760</name>
</gene>
<dbReference type="RefSeq" id="WP_155095763.1">
    <property type="nucleotide sequence ID" value="NZ_WMIE01000006.1"/>
</dbReference>
<evidence type="ECO:0000313" key="2">
    <source>
        <dbReference type="EMBL" id="MTH78405.1"/>
    </source>
</evidence>
<dbReference type="Pfam" id="PF02082">
    <property type="entry name" value="Rrf2"/>
    <property type="match status" value="1"/>
</dbReference>
<dbReference type="GO" id="GO:0003700">
    <property type="term" value="F:DNA-binding transcription factor activity"/>
    <property type="evidence" value="ECO:0007669"/>
    <property type="project" value="TreeGrafter"/>
</dbReference>
<dbReference type="AlphaFoldDB" id="A0A6L6JB28"/>
<name>A0A6L6JB28_9RHOB</name>
<keyword evidence="1" id="KW-0238">DNA-binding</keyword>
<sequence>MRLNDSTDMALRVMIYATTQGERLFTIDQLVAIYGLPRSTMMKVVNALTRGGFLAAQRGRAGGLRLARPADRISVGAVVRHLETDFGLVECFRTGNQCIITSQCRLIAPLQRAMEAFLAVLDGCSIADIALTPADFPVIGRESVA</sequence>
<dbReference type="Gene3D" id="1.10.10.10">
    <property type="entry name" value="Winged helix-like DNA-binding domain superfamily/Winged helix DNA-binding domain"/>
    <property type="match status" value="1"/>
</dbReference>
<accession>A0A6L6JB28</accession>
<organism evidence="2 3">
    <name type="scientific">Paracoccus aestuariivivens</name>
    <dbReference type="NCBI Taxonomy" id="1820333"/>
    <lineage>
        <taxon>Bacteria</taxon>
        <taxon>Pseudomonadati</taxon>
        <taxon>Pseudomonadota</taxon>
        <taxon>Alphaproteobacteria</taxon>
        <taxon>Rhodobacterales</taxon>
        <taxon>Paracoccaceae</taxon>
        <taxon>Paracoccus</taxon>
    </lineage>
</organism>
<dbReference type="PROSITE" id="PS51197">
    <property type="entry name" value="HTH_RRF2_2"/>
    <property type="match status" value="1"/>
</dbReference>
<dbReference type="GO" id="GO:0005829">
    <property type="term" value="C:cytosol"/>
    <property type="evidence" value="ECO:0007669"/>
    <property type="project" value="TreeGrafter"/>
</dbReference>
<dbReference type="OrthoDB" id="9795923at2"/>
<proteinExistence type="predicted"/>
<dbReference type="GO" id="GO:0003677">
    <property type="term" value="F:DNA binding"/>
    <property type="evidence" value="ECO:0007669"/>
    <property type="project" value="UniProtKB-KW"/>
</dbReference>
<dbReference type="NCBIfam" id="TIGR00738">
    <property type="entry name" value="rrf2_super"/>
    <property type="match status" value="1"/>
</dbReference>
<evidence type="ECO:0000313" key="3">
    <source>
        <dbReference type="Proteomes" id="UP000478183"/>
    </source>
</evidence>
<dbReference type="PANTHER" id="PTHR33221">
    <property type="entry name" value="WINGED HELIX-TURN-HELIX TRANSCRIPTIONAL REGULATOR, RRF2 FAMILY"/>
    <property type="match status" value="1"/>
</dbReference>
<dbReference type="InterPro" id="IPR036388">
    <property type="entry name" value="WH-like_DNA-bd_sf"/>
</dbReference>
<evidence type="ECO:0000256" key="1">
    <source>
        <dbReference type="ARBA" id="ARBA00023125"/>
    </source>
</evidence>
<protein>
    <submittedName>
        <fullName evidence="2">Rrf2 family transcriptional regulator</fullName>
    </submittedName>
</protein>
<reference evidence="2 3" key="1">
    <citation type="submission" date="2019-11" db="EMBL/GenBank/DDBJ databases">
        <authorList>
            <person name="Dong K."/>
        </authorList>
    </citation>
    <scope>NUCLEOTIDE SEQUENCE [LARGE SCALE GENOMIC DNA]</scope>
    <source>
        <strain evidence="2 3">NBRC 111993</strain>
    </source>
</reference>
<dbReference type="PANTHER" id="PTHR33221:SF4">
    <property type="entry name" value="HTH-TYPE TRANSCRIPTIONAL REPRESSOR NSRR"/>
    <property type="match status" value="1"/>
</dbReference>